<dbReference type="SMART" id="SM00091">
    <property type="entry name" value="PAS"/>
    <property type="match status" value="2"/>
</dbReference>
<evidence type="ECO:0000313" key="2">
    <source>
        <dbReference type="EMBL" id="SNY03903.1"/>
    </source>
</evidence>
<dbReference type="InterPro" id="IPR013656">
    <property type="entry name" value="PAS_4"/>
</dbReference>
<dbReference type="Pfam" id="PF13188">
    <property type="entry name" value="PAS_8"/>
    <property type="match status" value="1"/>
</dbReference>
<dbReference type="CDD" id="cd00130">
    <property type="entry name" value="PAS"/>
    <property type="match status" value="2"/>
</dbReference>
<dbReference type="RefSeq" id="WP_096711806.1">
    <property type="nucleotide sequence ID" value="NZ_OBDR01000002.1"/>
</dbReference>
<dbReference type="EMBL" id="OBDR01000002">
    <property type="protein sequence ID" value="SNY03903.1"/>
    <property type="molecule type" value="Genomic_DNA"/>
</dbReference>
<evidence type="ECO:0000313" key="4">
    <source>
        <dbReference type="Proteomes" id="UP000217726"/>
    </source>
</evidence>
<reference evidence="3 5" key="3">
    <citation type="submission" date="2019-03" db="EMBL/GenBank/DDBJ databases">
        <title>Subsurface microbial communities from deep shales in Ohio and West Virginia, USA.</title>
        <authorList>
            <person name="Wrighton K."/>
        </authorList>
    </citation>
    <scope>NUCLEOTIDE SEQUENCE [LARGE SCALE GENOMIC DNA]</scope>
    <source>
        <strain evidence="3 5">WG1_MB</strain>
    </source>
</reference>
<dbReference type="OrthoDB" id="8127at2157"/>
<accession>A0A285EYN2</accession>
<dbReference type="InterPro" id="IPR052155">
    <property type="entry name" value="Biofilm_reg_signaling"/>
</dbReference>
<reference evidence="2" key="2">
    <citation type="submission" date="2017-09" db="EMBL/GenBank/DDBJ databases">
        <authorList>
            <person name="Ehlers B."/>
            <person name="Leendertz F.H."/>
        </authorList>
    </citation>
    <scope>NUCLEOTIDE SEQUENCE [LARGE SCALE GENOMIC DNA]</scope>
    <source>
        <strain evidence="2">WG-1MB</strain>
    </source>
</reference>
<dbReference type="PANTHER" id="PTHR44757">
    <property type="entry name" value="DIGUANYLATE CYCLASE DGCP"/>
    <property type="match status" value="1"/>
</dbReference>
<feature type="domain" description="PAS" evidence="1">
    <location>
        <begin position="86"/>
        <end position="156"/>
    </location>
</feature>
<keyword evidence="4" id="KW-1185">Reference proteome</keyword>
<dbReference type="NCBIfam" id="TIGR00229">
    <property type="entry name" value="sensory_box"/>
    <property type="match status" value="2"/>
</dbReference>
<dbReference type="PROSITE" id="PS50112">
    <property type="entry name" value="PAS"/>
    <property type="match status" value="2"/>
</dbReference>
<organism evidence="2 4">
    <name type="scientific">Methanohalophilus euhalobius</name>
    <dbReference type="NCBI Taxonomy" id="51203"/>
    <lineage>
        <taxon>Archaea</taxon>
        <taxon>Methanobacteriati</taxon>
        <taxon>Methanobacteriota</taxon>
        <taxon>Stenosarchaea group</taxon>
        <taxon>Methanomicrobia</taxon>
        <taxon>Methanosarcinales</taxon>
        <taxon>Methanosarcinaceae</taxon>
        <taxon>Methanohalophilus</taxon>
    </lineage>
</organism>
<feature type="domain" description="PAS" evidence="1">
    <location>
        <begin position="210"/>
        <end position="260"/>
    </location>
</feature>
<dbReference type="AlphaFoldDB" id="A0A285EYN2"/>
<dbReference type="Proteomes" id="UP000217726">
    <property type="component" value="Unassembled WGS sequence"/>
</dbReference>
<dbReference type="Gene3D" id="3.30.450.20">
    <property type="entry name" value="PAS domain"/>
    <property type="match status" value="2"/>
</dbReference>
<dbReference type="Pfam" id="PF08448">
    <property type="entry name" value="PAS_4"/>
    <property type="match status" value="1"/>
</dbReference>
<name>A0A285EYN2_9EURY</name>
<dbReference type="InterPro" id="IPR000014">
    <property type="entry name" value="PAS"/>
</dbReference>
<evidence type="ECO:0000259" key="1">
    <source>
        <dbReference type="PROSITE" id="PS50112"/>
    </source>
</evidence>
<evidence type="ECO:0000313" key="5">
    <source>
        <dbReference type="Proteomes" id="UP000295404"/>
    </source>
</evidence>
<proteinExistence type="predicted"/>
<protein>
    <submittedName>
        <fullName evidence="2">PAS domain S-box-containing protein</fullName>
    </submittedName>
</protein>
<dbReference type="InterPro" id="IPR035965">
    <property type="entry name" value="PAS-like_dom_sf"/>
</dbReference>
<dbReference type="EMBL" id="SMMS01000001">
    <property type="protein sequence ID" value="TCL12668.1"/>
    <property type="molecule type" value="Genomic_DNA"/>
</dbReference>
<sequence>MPTEGYSSTTIKTPVYDMLKKVAKERGVSISDVIEEATIEMGDHAPELESIDSISAEMQHLISTTQKMQERAIRKVDRIISDFKRSKEKYQTLVETNPDLVFSIDPAGNFTYVNPVSYDYLKISPGETIGHNILDFVHKDDAEKLENIIENLKNGNKSTGMLKFLDDEGHDKYFNISISPLMKNGKVLEAVGVADDLTEHQRMMDEIAYLKQFNESIVQNAPLGIVTFDKKGNITYFNEVFPKLLQCSEDDLKGGNVFHDAVDGRLEEWYRRCLDGEYCEYNGACSISENGLKRMYHKWFSPIKIGREVIGGVCIVDDITKKESSVVL</sequence>
<gene>
    <name evidence="3" type="ORF">C7960_1938</name>
    <name evidence="2" type="ORF">SAMN06295989_102224</name>
</gene>
<dbReference type="Proteomes" id="UP000295404">
    <property type="component" value="Unassembled WGS sequence"/>
</dbReference>
<dbReference type="SUPFAM" id="SSF55785">
    <property type="entry name" value="PYP-like sensor domain (PAS domain)"/>
    <property type="match status" value="2"/>
</dbReference>
<dbReference type="PANTHER" id="PTHR44757:SF2">
    <property type="entry name" value="BIOFILM ARCHITECTURE MAINTENANCE PROTEIN MBAA"/>
    <property type="match status" value="1"/>
</dbReference>
<reference evidence="4" key="1">
    <citation type="submission" date="2017-09" db="EMBL/GenBank/DDBJ databases">
        <authorList>
            <person name="Varghese N."/>
            <person name="Submissions S."/>
        </authorList>
    </citation>
    <scope>NUCLEOTIDE SEQUENCE [LARGE SCALE GENOMIC DNA]</scope>
    <source>
        <strain evidence="4">WG-1MB</strain>
    </source>
</reference>
<evidence type="ECO:0000313" key="3">
    <source>
        <dbReference type="EMBL" id="TCL12668.1"/>
    </source>
</evidence>